<dbReference type="PANTHER" id="PTHR12131">
    <property type="entry name" value="ATP-DEPENDENT RNA AND DNA HELICASE"/>
    <property type="match status" value="1"/>
</dbReference>
<keyword evidence="4" id="KW-0547">Nucleotide-binding</keyword>
<evidence type="ECO:0000313" key="13">
    <source>
        <dbReference type="Proteomes" id="UP000549394"/>
    </source>
</evidence>
<dbReference type="InterPro" id="IPR050699">
    <property type="entry name" value="RNA-DNA_Helicase"/>
</dbReference>
<proteinExistence type="inferred from homology"/>
<dbReference type="Pfam" id="PF13234">
    <property type="entry name" value="MTR4_beta-barrel"/>
    <property type="match status" value="1"/>
</dbReference>
<dbReference type="FunFam" id="3.40.50.300:FF:000083">
    <property type="entry name" value="ATP-dependent RNA helicase DOB1"/>
    <property type="match status" value="1"/>
</dbReference>
<dbReference type="InterPro" id="IPR027417">
    <property type="entry name" value="P-loop_NTPase"/>
</dbReference>
<evidence type="ECO:0000259" key="10">
    <source>
        <dbReference type="PROSITE" id="PS51192"/>
    </source>
</evidence>
<feature type="region of interest" description="Disordered" evidence="9">
    <location>
        <begin position="14"/>
        <end position="55"/>
    </location>
</feature>
<feature type="compositionally biased region" description="Polar residues" evidence="9">
    <location>
        <begin position="20"/>
        <end position="29"/>
    </location>
</feature>
<evidence type="ECO:0000256" key="1">
    <source>
        <dbReference type="ARBA" id="ARBA00004123"/>
    </source>
</evidence>
<feature type="compositionally biased region" description="Basic and acidic residues" evidence="9">
    <location>
        <begin position="45"/>
        <end position="55"/>
    </location>
</feature>
<dbReference type="GO" id="GO:0003724">
    <property type="term" value="F:RNA helicase activity"/>
    <property type="evidence" value="ECO:0007669"/>
    <property type="project" value="InterPro"/>
</dbReference>
<evidence type="ECO:0000256" key="3">
    <source>
        <dbReference type="ARBA" id="ARBA00022552"/>
    </source>
</evidence>
<dbReference type="Pfam" id="PF00270">
    <property type="entry name" value="DEAD"/>
    <property type="match status" value="1"/>
</dbReference>
<dbReference type="GO" id="GO:0006401">
    <property type="term" value="P:RNA catabolic process"/>
    <property type="evidence" value="ECO:0007669"/>
    <property type="project" value="InterPro"/>
</dbReference>
<dbReference type="Pfam" id="PF08148">
    <property type="entry name" value="DSHCT"/>
    <property type="match status" value="1"/>
</dbReference>
<dbReference type="AlphaFoldDB" id="A0A7I8V7L7"/>
<feature type="domain" description="Helicase C-terminal" evidence="11">
    <location>
        <begin position="358"/>
        <end position="562"/>
    </location>
</feature>
<dbReference type="Gene3D" id="2.40.30.300">
    <property type="match status" value="1"/>
</dbReference>
<evidence type="ECO:0000313" key="12">
    <source>
        <dbReference type="EMBL" id="CAD5112337.1"/>
    </source>
</evidence>
<dbReference type="Pfam" id="PF21408">
    <property type="entry name" value="MTR4-like_stalk"/>
    <property type="match status" value="1"/>
</dbReference>
<dbReference type="Gene3D" id="1.10.3380.30">
    <property type="match status" value="2"/>
</dbReference>
<dbReference type="InterPro" id="IPR011545">
    <property type="entry name" value="DEAD/DEAH_box_helicase_dom"/>
</dbReference>
<dbReference type="PROSITE" id="PS51192">
    <property type="entry name" value="HELICASE_ATP_BIND_1"/>
    <property type="match status" value="1"/>
</dbReference>
<sequence>MSKSFGDDLFEVFDEEPTSVLKNDNSTSTIKRKSSQSDNGENDEQEPKKPKSIFDKINEVKDEYVTIAEDAPKESTEEVKQSFRVDQIYQTEDCTHEVVLPGEAELDSLKAGEKPAKEYKFNLDTFQKQATMCLENSQSVLVSAHTSAGKTVVAEYAIAMSFRNKQKVIYTTPIKALSNQKFREFQEEFQDVGLMTGDTTINPNASCLIMTTEILRSMLYRGSELTREVAWVIFDEIHYMRDKMRGVVWEETIILLPDNVRYVFLSATIPNARQFAEWIVFLHKQPVHVVYTEKRPVPLQHYVYPSGGDGVHLVLNEKGQFKEDNLSVAMDTLAKAGEAGMGDQRGRRGGNRGQNESNVLKVVRMITEKSFTPVIIFSFSRKECEEHAVQLSKLDLNSDTEKEHVEKVFKNAMMYLSDEDRKLPQVDNVLPLLKKGIGIHHSGLLPLLKETIEILFGEGLIKALFATETFAMGLNMPAKTVVFTQTEKFDGVDVRPLTSGEYIQMSGRAGRRGLDEKGIVIMMMKQRVTPAEVKNMLGGAADPLNSAFHLTYNMVLNLMRVEEVNPEYMLERSFYQFQNYSSLPALERQLKDLEMKYVSFKIPRESEIESYHKLRRQLKHREKELLSYTQKAKYIVPWLKVGRLIEVKHDDTYFGWGAVVNVYQKTLKEDVTERRYFVDVMLDLDPSCLRNFKQGGNPKPSDGKNGEMCVIPITLKTIQAVSQIRILLPDDLKSKDKRQRVKKDIDEVRRRQKDGIPLLDPQEDFGIKEEGFKEVLKKIEALEKRLYSHVLTNDSQLEDLYNLFESKMSIGDEVRKIKSQLKAKKSLLQMEELKCRKRVLRRLGYATAQDVIEIKGRVACEIDSVDELLVTELLFENMFDDLSPSEVAAVMSCFVFDEKCSEMPKLTDTLSGTLRKIQEAARKIAKVCIDAKIELDEEEYVERLKPYLMDIVYAWCEGAQFSKICEMTDIFEGSIVRSMRRLAEVMRQLVCAAKAIGNTNLENKFSESIRLLKRDIVFAASLYL</sequence>
<dbReference type="PIRSF" id="PIRSF005198">
    <property type="entry name" value="Antiviral_helicase_SKI2"/>
    <property type="match status" value="1"/>
</dbReference>
<dbReference type="InterPro" id="IPR012961">
    <property type="entry name" value="Ski2/MTR4_C"/>
</dbReference>
<evidence type="ECO:0000256" key="7">
    <source>
        <dbReference type="ARBA" id="ARBA00022840"/>
    </source>
</evidence>
<dbReference type="GO" id="GO:0000460">
    <property type="term" value="P:maturation of 5.8S rRNA"/>
    <property type="evidence" value="ECO:0007669"/>
    <property type="project" value="TreeGrafter"/>
</dbReference>
<organism evidence="12 13">
    <name type="scientific">Dimorphilus gyrociliatus</name>
    <dbReference type="NCBI Taxonomy" id="2664684"/>
    <lineage>
        <taxon>Eukaryota</taxon>
        <taxon>Metazoa</taxon>
        <taxon>Spiralia</taxon>
        <taxon>Lophotrochozoa</taxon>
        <taxon>Annelida</taxon>
        <taxon>Polychaeta</taxon>
        <taxon>Polychaeta incertae sedis</taxon>
        <taxon>Dinophilidae</taxon>
        <taxon>Dimorphilus</taxon>
    </lineage>
</organism>
<comment type="subcellular location">
    <subcellularLocation>
        <location evidence="1">Nucleus</location>
    </subcellularLocation>
</comment>
<dbReference type="SMART" id="SM01142">
    <property type="entry name" value="DSHCT"/>
    <property type="match status" value="1"/>
</dbReference>
<evidence type="ECO:0000256" key="6">
    <source>
        <dbReference type="ARBA" id="ARBA00022806"/>
    </source>
</evidence>
<dbReference type="InterPro" id="IPR016438">
    <property type="entry name" value="SKI2-like"/>
</dbReference>
<dbReference type="FunFam" id="2.40.30.300:FF:000001">
    <property type="entry name" value="Mtr4 exosome RNA helicase"/>
    <property type="match status" value="1"/>
</dbReference>
<gene>
    <name evidence="12" type="ORF">DGYR_LOCUS1503</name>
</gene>
<dbReference type="InterPro" id="IPR014001">
    <property type="entry name" value="Helicase_ATP-bd"/>
</dbReference>
<keyword evidence="6" id="KW-0347">Helicase</keyword>
<dbReference type="GO" id="GO:0005634">
    <property type="term" value="C:nucleus"/>
    <property type="evidence" value="ECO:0007669"/>
    <property type="project" value="UniProtKB-SubCell"/>
</dbReference>
<accession>A0A7I8V7L7</accession>
<dbReference type="GO" id="GO:0005524">
    <property type="term" value="F:ATP binding"/>
    <property type="evidence" value="ECO:0007669"/>
    <property type="project" value="UniProtKB-KW"/>
</dbReference>
<evidence type="ECO:0000256" key="5">
    <source>
        <dbReference type="ARBA" id="ARBA00022801"/>
    </source>
</evidence>
<dbReference type="SMART" id="SM00490">
    <property type="entry name" value="HELICc"/>
    <property type="match status" value="1"/>
</dbReference>
<evidence type="ECO:0000256" key="9">
    <source>
        <dbReference type="SAM" id="MobiDB-lite"/>
    </source>
</evidence>
<comment type="caution">
    <text evidence="12">The sequence shown here is derived from an EMBL/GenBank/DDBJ whole genome shotgun (WGS) entry which is preliminary data.</text>
</comment>
<dbReference type="CDD" id="cd18795">
    <property type="entry name" value="SF2_C_Ski2"/>
    <property type="match status" value="1"/>
</dbReference>
<dbReference type="OrthoDB" id="64767at2759"/>
<dbReference type="FunFam" id="1.10.3380.30:FF:000002">
    <property type="entry name" value="superkiller viralicidic activity 2-like 2"/>
    <property type="match status" value="1"/>
</dbReference>
<reference evidence="12 13" key="1">
    <citation type="submission" date="2020-08" db="EMBL/GenBank/DDBJ databases">
        <authorList>
            <person name="Hejnol A."/>
        </authorList>
    </citation>
    <scope>NUCLEOTIDE SEQUENCE [LARGE SCALE GENOMIC DNA]</scope>
</reference>
<keyword evidence="7" id="KW-0067">ATP-binding</keyword>
<dbReference type="PROSITE" id="PS51194">
    <property type="entry name" value="HELICASE_CTER"/>
    <property type="match status" value="1"/>
</dbReference>
<keyword evidence="5" id="KW-0378">Hydrolase</keyword>
<evidence type="ECO:0000256" key="2">
    <source>
        <dbReference type="ARBA" id="ARBA00010140"/>
    </source>
</evidence>
<keyword evidence="8" id="KW-0539">Nucleus</keyword>
<dbReference type="FunFam" id="3.40.50.300:FF:000141">
    <property type="entry name" value="ATP-dependent RNA helicase DOB1"/>
    <property type="match status" value="1"/>
</dbReference>
<keyword evidence="3" id="KW-0698">rRNA processing</keyword>
<dbReference type="GO" id="GO:0016787">
    <property type="term" value="F:hydrolase activity"/>
    <property type="evidence" value="ECO:0007669"/>
    <property type="project" value="UniProtKB-KW"/>
</dbReference>
<evidence type="ECO:0000256" key="4">
    <source>
        <dbReference type="ARBA" id="ARBA00022741"/>
    </source>
</evidence>
<dbReference type="InterPro" id="IPR048392">
    <property type="entry name" value="MTR4-like_stalk"/>
</dbReference>
<comment type="similarity">
    <text evidence="2">Belongs to the helicase family. SKI2 subfamily.</text>
</comment>
<protein>
    <submittedName>
        <fullName evidence="12">DgyrCDS1568</fullName>
    </submittedName>
</protein>
<dbReference type="PANTHER" id="PTHR12131:SF7">
    <property type="entry name" value="EXOSOME RNA HELICASE MTR4"/>
    <property type="match status" value="1"/>
</dbReference>
<dbReference type="Proteomes" id="UP000549394">
    <property type="component" value="Unassembled WGS sequence"/>
</dbReference>
<dbReference type="SUPFAM" id="SSF52540">
    <property type="entry name" value="P-loop containing nucleoside triphosphate hydrolases"/>
    <property type="match status" value="1"/>
</dbReference>
<evidence type="ECO:0000256" key="8">
    <source>
        <dbReference type="ARBA" id="ARBA00023242"/>
    </source>
</evidence>
<dbReference type="SMART" id="SM00487">
    <property type="entry name" value="DEXDc"/>
    <property type="match status" value="1"/>
</dbReference>
<evidence type="ECO:0000259" key="11">
    <source>
        <dbReference type="PROSITE" id="PS51194"/>
    </source>
</evidence>
<name>A0A7I8V7L7_9ANNE</name>
<dbReference type="InterPro" id="IPR001650">
    <property type="entry name" value="Helicase_C-like"/>
</dbReference>
<dbReference type="Pfam" id="PF00271">
    <property type="entry name" value="Helicase_C"/>
    <property type="match status" value="1"/>
</dbReference>
<dbReference type="Gene3D" id="3.40.50.300">
    <property type="entry name" value="P-loop containing nucleotide triphosphate hydrolases"/>
    <property type="match status" value="2"/>
</dbReference>
<keyword evidence="13" id="KW-1185">Reference proteome</keyword>
<feature type="domain" description="Helicase ATP-binding" evidence="10">
    <location>
        <begin position="131"/>
        <end position="287"/>
    </location>
</feature>
<dbReference type="GO" id="GO:0003723">
    <property type="term" value="F:RNA binding"/>
    <property type="evidence" value="ECO:0007669"/>
    <property type="project" value="InterPro"/>
</dbReference>
<dbReference type="EMBL" id="CAJFCJ010000002">
    <property type="protein sequence ID" value="CAD5112337.1"/>
    <property type="molecule type" value="Genomic_DNA"/>
</dbReference>
<dbReference type="InterPro" id="IPR025696">
    <property type="entry name" value="Beta-barrel_MTR4"/>
</dbReference>
<dbReference type="CDD" id="cd18024">
    <property type="entry name" value="DEXHc_Mtr4-like"/>
    <property type="match status" value="1"/>
</dbReference>